<protein>
    <submittedName>
        <fullName evidence="2">Phage terminase small subunit P27 family</fullName>
    </submittedName>
</protein>
<dbReference type="InterPro" id="IPR006448">
    <property type="entry name" value="Phage_term_ssu_P27"/>
</dbReference>
<accession>A0A8B2NPA1</accession>
<keyword evidence="3" id="KW-1185">Reference proteome</keyword>
<dbReference type="Pfam" id="PF05119">
    <property type="entry name" value="Terminase_4"/>
    <property type="match status" value="2"/>
</dbReference>
<dbReference type="Proteomes" id="UP000249590">
    <property type="component" value="Unassembled WGS sequence"/>
</dbReference>
<feature type="region of interest" description="Disordered" evidence="1">
    <location>
        <begin position="96"/>
        <end position="122"/>
    </location>
</feature>
<feature type="compositionally biased region" description="Acidic residues" evidence="1">
    <location>
        <begin position="111"/>
        <end position="122"/>
    </location>
</feature>
<evidence type="ECO:0000313" key="3">
    <source>
        <dbReference type="Proteomes" id="UP000249590"/>
    </source>
</evidence>
<name>A0A8B2NPA1_9HYPH</name>
<comment type="caution">
    <text evidence="2">The sequence shown here is derived from an EMBL/GenBank/DDBJ whole genome shotgun (WGS) entry which is preliminary data.</text>
</comment>
<proteinExistence type="predicted"/>
<sequence>MSRGRKPNPKSTESGLLKRTPSVPAWFPAEAKSVWRRVAKRLIERRVLAESDLDTLASYCVATANIEIITSGRGDKTINGTLNQAQQIQRQLAAELGLSPTSRSKVGTEPSDNDEDLSALGL</sequence>
<gene>
    <name evidence="2" type="ORF">DLJ53_27550</name>
</gene>
<dbReference type="AlphaFoldDB" id="A0A8B2NPA1"/>
<organism evidence="2 3">
    <name type="scientific">Acuticoccus sediminis</name>
    <dbReference type="NCBI Taxonomy" id="2184697"/>
    <lineage>
        <taxon>Bacteria</taxon>
        <taxon>Pseudomonadati</taxon>
        <taxon>Pseudomonadota</taxon>
        <taxon>Alphaproteobacteria</taxon>
        <taxon>Hyphomicrobiales</taxon>
        <taxon>Amorphaceae</taxon>
        <taxon>Acuticoccus</taxon>
    </lineage>
</organism>
<reference evidence="2 3" key="1">
    <citation type="submission" date="2018-05" db="EMBL/GenBank/DDBJ databases">
        <title>Acuticoccus sediminis sp. nov., isolated from deep-sea sediment of Indian Ocean.</title>
        <authorList>
            <person name="Liu X."/>
            <person name="Lai Q."/>
            <person name="Du Y."/>
            <person name="Sun F."/>
            <person name="Zhang X."/>
            <person name="Wang S."/>
            <person name="Shao Z."/>
        </authorList>
    </citation>
    <scope>NUCLEOTIDE SEQUENCE [LARGE SCALE GENOMIC DNA]</scope>
    <source>
        <strain evidence="2 3">PTG4-2</strain>
    </source>
</reference>
<dbReference type="EMBL" id="QHHQ01000008">
    <property type="protein sequence ID" value="RAH97613.1"/>
    <property type="molecule type" value="Genomic_DNA"/>
</dbReference>
<feature type="region of interest" description="Disordered" evidence="1">
    <location>
        <begin position="1"/>
        <end position="20"/>
    </location>
</feature>
<evidence type="ECO:0000313" key="2">
    <source>
        <dbReference type="EMBL" id="RAH97613.1"/>
    </source>
</evidence>
<dbReference type="OrthoDB" id="7843333at2"/>
<dbReference type="RefSeq" id="WP_111351406.1">
    <property type="nucleotide sequence ID" value="NZ_QHHQ01000008.1"/>
</dbReference>
<evidence type="ECO:0000256" key="1">
    <source>
        <dbReference type="SAM" id="MobiDB-lite"/>
    </source>
</evidence>